<gene>
    <name evidence="1" type="ORF">LK996_10040</name>
</gene>
<keyword evidence="2" id="KW-1185">Reference proteome</keyword>
<organism evidence="1 2">
    <name type="scientific">Noviluteimonas lactosilytica</name>
    <dbReference type="NCBI Taxonomy" id="2888523"/>
    <lineage>
        <taxon>Bacteria</taxon>
        <taxon>Pseudomonadati</taxon>
        <taxon>Pseudomonadota</taxon>
        <taxon>Gammaproteobacteria</taxon>
        <taxon>Lysobacterales</taxon>
        <taxon>Lysobacteraceae</taxon>
        <taxon>Noviluteimonas</taxon>
    </lineage>
</organism>
<evidence type="ECO:0000313" key="1">
    <source>
        <dbReference type="EMBL" id="MCC8363412.1"/>
    </source>
</evidence>
<reference evidence="1" key="1">
    <citation type="submission" date="2021-10" db="EMBL/GenBank/DDBJ databases">
        <authorList>
            <person name="Lyu M."/>
            <person name="Wang X."/>
            <person name="Meng X."/>
            <person name="Xu K."/>
        </authorList>
    </citation>
    <scope>NUCLEOTIDE SEQUENCE</scope>
    <source>
        <strain evidence="1">A6</strain>
    </source>
</reference>
<protein>
    <submittedName>
        <fullName evidence="1">Uncharacterized protein</fullName>
    </submittedName>
</protein>
<comment type="caution">
    <text evidence="1">The sequence shown here is derived from an EMBL/GenBank/DDBJ whole genome shotgun (WGS) entry which is preliminary data.</text>
</comment>
<name>A0ABS8JIM6_9GAMM</name>
<sequence>MRESLAQCEEVIRALIYFTRIKIERRDFTPFGICLLADGSLSSIGTDERTYSAQALVDMFKSISDQALAFGLAAMQPLGGAGGECLHVLSFEHRSGECGESWCIVREDGTGQDLDYENEVHLPGLPRFFVRNDH</sequence>
<evidence type="ECO:0000313" key="2">
    <source>
        <dbReference type="Proteomes" id="UP001165293"/>
    </source>
</evidence>
<accession>A0ABS8JIM6</accession>
<dbReference type="Proteomes" id="UP001165293">
    <property type="component" value="Unassembled WGS sequence"/>
</dbReference>
<dbReference type="EMBL" id="JAJGAK010000002">
    <property type="protein sequence ID" value="MCC8363412.1"/>
    <property type="molecule type" value="Genomic_DNA"/>
</dbReference>
<proteinExistence type="predicted"/>
<dbReference type="RefSeq" id="WP_230527039.1">
    <property type="nucleotide sequence ID" value="NZ_JAJGAK010000002.1"/>
</dbReference>